<evidence type="ECO:0000256" key="4">
    <source>
        <dbReference type="ARBA" id="ARBA00022679"/>
    </source>
</evidence>
<dbReference type="InterPro" id="IPR036890">
    <property type="entry name" value="HATPase_C_sf"/>
</dbReference>
<dbReference type="Pfam" id="PF08448">
    <property type="entry name" value="PAS_4"/>
    <property type="match status" value="2"/>
</dbReference>
<evidence type="ECO:0000259" key="6">
    <source>
        <dbReference type="PROSITE" id="PS50109"/>
    </source>
</evidence>
<dbReference type="InterPro" id="IPR052162">
    <property type="entry name" value="Sensor_kinase/Photoreceptor"/>
</dbReference>
<dbReference type="Pfam" id="PF02518">
    <property type="entry name" value="HATPase_c"/>
    <property type="match status" value="1"/>
</dbReference>
<keyword evidence="8" id="KW-1185">Reference proteome</keyword>
<dbReference type="InterPro" id="IPR003661">
    <property type="entry name" value="HisK_dim/P_dom"/>
</dbReference>
<dbReference type="EC" id="2.7.13.3" evidence="2"/>
<accession>A0ABS3JNX2</accession>
<dbReference type="EMBL" id="JAFMYW010000008">
    <property type="protein sequence ID" value="MBO0951697.1"/>
    <property type="molecule type" value="Genomic_DNA"/>
</dbReference>
<reference evidence="7 8" key="1">
    <citation type="submission" date="2021-03" db="EMBL/GenBank/DDBJ databases">
        <title>Fibrella sp. HMF5405 genome sequencing and assembly.</title>
        <authorList>
            <person name="Kang H."/>
            <person name="Kim H."/>
            <person name="Bae S."/>
            <person name="Joh K."/>
        </authorList>
    </citation>
    <scope>NUCLEOTIDE SEQUENCE [LARGE SCALE GENOMIC DNA]</scope>
    <source>
        <strain evidence="7 8">HMF5405</strain>
    </source>
</reference>
<keyword evidence="4" id="KW-0808">Transferase</keyword>
<feature type="domain" description="Histidine kinase" evidence="6">
    <location>
        <begin position="552"/>
        <end position="772"/>
    </location>
</feature>
<dbReference type="Gene3D" id="3.30.565.10">
    <property type="entry name" value="Histidine kinase-like ATPase, C-terminal domain"/>
    <property type="match status" value="1"/>
</dbReference>
<sequence>MNPLAQLPVNPSDGSISSSLALMQNVLDASLNGMIAFGAIRAGGEAGPIIDLRLVMVNQVAANDVRRPLPDLLGRSMKAILPTLAASPLYDRLVRTLNTGIPDRFTLPLATPTSGQLRHFDVSLTRIADLVVASYNDISERYWAEQTNQEQANRLRFVTDNALTAIALYSIIRDPASGRVIDFRYEFVNRMAERMVGRVSADLVGKTMLQAFPGINQTPIWSAYVQLAEAGETLRIQNHYTQHNLDIWYQVQGVRENERIVLSFLDITELKRAQQRIEHQNDEFRQVLDNAITAISHFTSVREERPDGSPGKIIDFVYQSFNRANEQFTGKKAAAVIGKRMLDIFPERRTNGLFDRWVNLVETQGSIRFQEQRHENGLWFDTQAIAFNDGFIQSYIDITPIKVAELEQQRQSDLINSLLESSPVTFTQCQAIRDLSGRVTDFNIIKANHTSAEVLNVPLEKLSGQLLSSVSPTIRNGPAYDQYLQVTETGVPAHFERQFNNKWYQVSVVRFGDGFISAAVDVTESRLYRQQLEAMNQELLRSNDSLQQFAYVASHDLQEPLRKIQAFGDLLDDQYSAQLDKFGHDAISRIQSAATRMSMLITDLLAYSRISANRQPFQPVSLDQVLTDVLGDLEVSLAENQATVNRTPLPIIAGDPMQLRQLFQNLLSNSLKFQPPIGKREAQPHIQIDCQQELIDGQIWYDISISDNGIGFDPKYTDRIFQVFQRLHGKQAYAGTGVGLAICKRVTESHGGILTAHSQPGKGATFLIHIPG</sequence>
<dbReference type="PANTHER" id="PTHR43304:SF1">
    <property type="entry name" value="PAC DOMAIN-CONTAINING PROTEIN"/>
    <property type="match status" value="1"/>
</dbReference>
<gene>
    <name evidence="7" type="ORF">J2I46_24145</name>
</gene>
<dbReference type="SUPFAM" id="SSF55874">
    <property type="entry name" value="ATPase domain of HSP90 chaperone/DNA topoisomerase II/histidine kinase"/>
    <property type="match status" value="1"/>
</dbReference>
<evidence type="ECO:0000313" key="8">
    <source>
        <dbReference type="Proteomes" id="UP000664628"/>
    </source>
</evidence>
<name>A0ABS3JNX2_9BACT</name>
<dbReference type="PANTHER" id="PTHR43304">
    <property type="entry name" value="PHYTOCHROME-LIKE PROTEIN CPH1"/>
    <property type="match status" value="1"/>
</dbReference>
<evidence type="ECO:0000313" key="7">
    <source>
        <dbReference type="EMBL" id="MBO0951697.1"/>
    </source>
</evidence>
<evidence type="ECO:0000256" key="5">
    <source>
        <dbReference type="ARBA" id="ARBA00022777"/>
    </source>
</evidence>
<keyword evidence="3" id="KW-0597">Phosphoprotein</keyword>
<dbReference type="SUPFAM" id="SSF55785">
    <property type="entry name" value="PYP-like sensor domain (PAS domain)"/>
    <property type="match status" value="4"/>
</dbReference>
<dbReference type="PRINTS" id="PR00344">
    <property type="entry name" value="BCTRLSENSOR"/>
</dbReference>
<dbReference type="InterPro" id="IPR004358">
    <property type="entry name" value="Sig_transdc_His_kin-like_C"/>
</dbReference>
<dbReference type="PROSITE" id="PS50109">
    <property type="entry name" value="HIS_KIN"/>
    <property type="match status" value="1"/>
</dbReference>
<dbReference type="Pfam" id="PF00512">
    <property type="entry name" value="HisKA"/>
    <property type="match status" value="1"/>
</dbReference>
<dbReference type="RefSeq" id="WP_207331642.1">
    <property type="nucleotide sequence ID" value="NZ_JAFMYW010000008.1"/>
</dbReference>
<dbReference type="Gene3D" id="3.30.450.20">
    <property type="entry name" value="PAS domain"/>
    <property type="match status" value="4"/>
</dbReference>
<dbReference type="SUPFAM" id="SSF47384">
    <property type="entry name" value="Homodimeric domain of signal transducing histidine kinase"/>
    <property type="match status" value="1"/>
</dbReference>
<dbReference type="InterPro" id="IPR003594">
    <property type="entry name" value="HATPase_dom"/>
</dbReference>
<dbReference type="Gene3D" id="1.10.287.130">
    <property type="match status" value="1"/>
</dbReference>
<dbReference type="InterPro" id="IPR013656">
    <property type="entry name" value="PAS_4"/>
</dbReference>
<evidence type="ECO:0000256" key="3">
    <source>
        <dbReference type="ARBA" id="ARBA00022553"/>
    </source>
</evidence>
<dbReference type="InterPro" id="IPR035965">
    <property type="entry name" value="PAS-like_dom_sf"/>
</dbReference>
<dbReference type="SMART" id="SM00387">
    <property type="entry name" value="HATPase_c"/>
    <property type="match status" value="1"/>
</dbReference>
<dbReference type="SMART" id="SM00388">
    <property type="entry name" value="HisKA"/>
    <property type="match status" value="1"/>
</dbReference>
<comment type="caution">
    <text evidence="7">The sequence shown here is derived from an EMBL/GenBank/DDBJ whole genome shotgun (WGS) entry which is preliminary data.</text>
</comment>
<evidence type="ECO:0000256" key="1">
    <source>
        <dbReference type="ARBA" id="ARBA00000085"/>
    </source>
</evidence>
<comment type="catalytic activity">
    <reaction evidence="1">
        <text>ATP + protein L-histidine = ADP + protein N-phospho-L-histidine.</text>
        <dbReference type="EC" id="2.7.13.3"/>
    </reaction>
</comment>
<keyword evidence="5" id="KW-0418">Kinase</keyword>
<dbReference type="CDD" id="cd00082">
    <property type="entry name" value="HisKA"/>
    <property type="match status" value="1"/>
</dbReference>
<protein>
    <recommendedName>
        <fullName evidence="2">histidine kinase</fullName>
        <ecNumber evidence="2">2.7.13.3</ecNumber>
    </recommendedName>
</protein>
<dbReference type="InterPro" id="IPR036097">
    <property type="entry name" value="HisK_dim/P_sf"/>
</dbReference>
<organism evidence="7 8">
    <name type="scientific">Fibrella forsythiae</name>
    <dbReference type="NCBI Taxonomy" id="2817061"/>
    <lineage>
        <taxon>Bacteria</taxon>
        <taxon>Pseudomonadati</taxon>
        <taxon>Bacteroidota</taxon>
        <taxon>Cytophagia</taxon>
        <taxon>Cytophagales</taxon>
        <taxon>Spirosomataceae</taxon>
        <taxon>Fibrella</taxon>
    </lineage>
</organism>
<dbReference type="Proteomes" id="UP000664628">
    <property type="component" value="Unassembled WGS sequence"/>
</dbReference>
<proteinExistence type="predicted"/>
<dbReference type="InterPro" id="IPR005467">
    <property type="entry name" value="His_kinase_dom"/>
</dbReference>
<evidence type="ECO:0000256" key="2">
    <source>
        <dbReference type="ARBA" id="ARBA00012438"/>
    </source>
</evidence>